<dbReference type="AlphaFoldDB" id="A0A6N6MK23"/>
<dbReference type="Proteomes" id="UP000441523">
    <property type="component" value="Unassembled WGS sequence"/>
</dbReference>
<dbReference type="RefSeq" id="WP_150965956.1">
    <property type="nucleotide sequence ID" value="NZ_VZZJ01000028.1"/>
</dbReference>
<accession>A0A6N6MK23</accession>
<evidence type="ECO:0000313" key="3">
    <source>
        <dbReference type="EMBL" id="KAB1070390.1"/>
    </source>
</evidence>
<name>A0A6N6MK23_9HYPH</name>
<gene>
    <name evidence="3" type="ORF">F6X51_22680</name>
</gene>
<proteinExistence type="predicted"/>
<reference evidence="3 4" key="1">
    <citation type="submission" date="2019-09" db="EMBL/GenBank/DDBJ databases">
        <title>YIM 132548 draft genome.</title>
        <authorList>
            <person name="Jiang L."/>
        </authorList>
    </citation>
    <scope>NUCLEOTIDE SEQUENCE [LARGE SCALE GENOMIC DNA]</scope>
    <source>
        <strain evidence="3 4">YIM 132548</strain>
    </source>
</reference>
<keyword evidence="4" id="KW-1185">Reference proteome</keyword>
<comment type="caution">
    <text evidence="3">The sequence shown here is derived from an EMBL/GenBank/DDBJ whole genome shotgun (WGS) entry which is preliminary data.</text>
</comment>
<feature type="chain" id="PRO_5026855764" evidence="2">
    <location>
        <begin position="41"/>
        <end position="101"/>
    </location>
</feature>
<organism evidence="3 4">
    <name type="scientific">Methylobacterium planeticum</name>
    <dbReference type="NCBI Taxonomy" id="2615211"/>
    <lineage>
        <taxon>Bacteria</taxon>
        <taxon>Pseudomonadati</taxon>
        <taxon>Pseudomonadota</taxon>
        <taxon>Alphaproteobacteria</taxon>
        <taxon>Hyphomicrobiales</taxon>
        <taxon>Methylobacteriaceae</taxon>
        <taxon>Methylobacterium</taxon>
    </lineage>
</organism>
<evidence type="ECO:0000256" key="1">
    <source>
        <dbReference type="SAM" id="MobiDB-lite"/>
    </source>
</evidence>
<dbReference type="EMBL" id="VZZJ01000028">
    <property type="protein sequence ID" value="KAB1070390.1"/>
    <property type="molecule type" value="Genomic_DNA"/>
</dbReference>
<feature type="region of interest" description="Disordered" evidence="1">
    <location>
        <begin position="40"/>
        <end position="75"/>
    </location>
</feature>
<protein>
    <submittedName>
        <fullName evidence="3">Uncharacterized protein</fullName>
    </submittedName>
</protein>
<keyword evidence="2" id="KW-0732">Signal</keyword>
<evidence type="ECO:0000313" key="4">
    <source>
        <dbReference type="Proteomes" id="UP000441523"/>
    </source>
</evidence>
<sequence>MRIDALAANPAALILAAPILAAPILAAALALALTAGAAQARNGGSSGEGDGALRQELQNPGYVEPSPYAYRNGYRPNDRGAEYEAYRRGYPIYGPWGWKYR</sequence>
<feature type="signal peptide" evidence="2">
    <location>
        <begin position="1"/>
        <end position="40"/>
    </location>
</feature>
<evidence type="ECO:0000256" key="2">
    <source>
        <dbReference type="SAM" id="SignalP"/>
    </source>
</evidence>